<sequence length="144" mass="15441">MTIFNAGNINLTTDANSVKDAIITVGKLLSDNGYVDVGYIDAMLKREGVISTYVGNGVAVPHGIAGSDGLIFKSGISLIRLPHGIKWSDDDEARIIIGIAGKDGTHMDILGKIAMVCSDEDNVEKLLNAESAEEIVKIFEEYEE</sequence>
<dbReference type="Gene3D" id="3.40.930.10">
    <property type="entry name" value="Mannitol-specific EII, Chain A"/>
    <property type="match status" value="1"/>
</dbReference>
<feature type="domain" description="PTS EIIA type-2" evidence="7">
    <location>
        <begin position="2"/>
        <end position="142"/>
    </location>
</feature>
<dbReference type="GO" id="GO:0090563">
    <property type="term" value="F:protein-phosphocysteine-sugar phosphotransferase activity"/>
    <property type="evidence" value="ECO:0007669"/>
    <property type="project" value="TreeGrafter"/>
</dbReference>
<organism evidence="8 9">
    <name type="scientific">Klebsiella oxytoca</name>
    <dbReference type="NCBI Taxonomy" id="571"/>
    <lineage>
        <taxon>Bacteria</taxon>
        <taxon>Pseudomonadati</taxon>
        <taxon>Pseudomonadota</taxon>
        <taxon>Gammaproteobacteria</taxon>
        <taxon>Enterobacterales</taxon>
        <taxon>Enterobacteriaceae</taxon>
        <taxon>Klebsiella/Raoultella group</taxon>
        <taxon>Klebsiella</taxon>
    </lineage>
</organism>
<dbReference type="InterPro" id="IPR050893">
    <property type="entry name" value="Sugar_PTS"/>
</dbReference>
<dbReference type="Proteomes" id="UP000247485">
    <property type="component" value="Unassembled WGS sequence"/>
</dbReference>
<dbReference type="RefSeq" id="WP_109240494.1">
    <property type="nucleotide sequence ID" value="NZ_QJJG01000019.1"/>
</dbReference>
<reference evidence="8 9" key="1">
    <citation type="submission" date="2018-05" db="EMBL/GenBank/DDBJ databases">
        <title>Freshwater and sediment microbial communities from various areas in North America, analyzing microbe dynamics in response to fracking.</title>
        <authorList>
            <person name="Lamendella R."/>
        </authorList>
    </citation>
    <scope>NUCLEOTIDE SEQUENCE [LARGE SCALE GENOMIC DNA]</scope>
    <source>
        <strain evidence="8 9">67</strain>
    </source>
</reference>
<evidence type="ECO:0000313" key="8">
    <source>
        <dbReference type="EMBL" id="PXW39561.1"/>
    </source>
</evidence>
<evidence type="ECO:0000313" key="9">
    <source>
        <dbReference type="Proteomes" id="UP000247485"/>
    </source>
</evidence>
<dbReference type="AlphaFoldDB" id="A0A318FG87"/>
<keyword evidence="5" id="KW-0598">Phosphotransferase system</keyword>
<dbReference type="PANTHER" id="PTHR30181">
    <property type="entry name" value="MANNITOL PERMEASE IIC COMPONENT"/>
    <property type="match status" value="1"/>
</dbReference>
<dbReference type="EMBL" id="QJJG01000019">
    <property type="protein sequence ID" value="PXW39561.1"/>
    <property type="molecule type" value="Genomic_DNA"/>
</dbReference>
<dbReference type="GO" id="GO:0016301">
    <property type="term" value="F:kinase activity"/>
    <property type="evidence" value="ECO:0007669"/>
    <property type="project" value="UniProtKB-KW"/>
</dbReference>
<evidence type="ECO:0000256" key="5">
    <source>
        <dbReference type="ARBA" id="ARBA00022683"/>
    </source>
</evidence>
<dbReference type="PROSITE" id="PS51094">
    <property type="entry name" value="PTS_EIIA_TYPE_2"/>
    <property type="match status" value="1"/>
</dbReference>
<dbReference type="PROSITE" id="PS00372">
    <property type="entry name" value="PTS_EIIA_TYPE_2_HIS"/>
    <property type="match status" value="1"/>
</dbReference>
<evidence type="ECO:0000259" key="7">
    <source>
        <dbReference type="PROSITE" id="PS51094"/>
    </source>
</evidence>
<gene>
    <name evidence="8" type="ORF">DET57_11946</name>
</gene>
<dbReference type="InterPro" id="IPR002178">
    <property type="entry name" value="PTS_EIIA_type-2_dom"/>
</dbReference>
<comment type="caution">
    <text evidence="8">The sequence shown here is derived from an EMBL/GenBank/DDBJ whole genome shotgun (WGS) entry which is preliminary data.</text>
</comment>
<dbReference type="GO" id="GO:0005886">
    <property type="term" value="C:plasma membrane"/>
    <property type="evidence" value="ECO:0007669"/>
    <property type="project" value="TreeGrafter"/>
</dbReference>
<keyword evidence="3" id="KW-0762">Sugar transport</keyword>
<keyword evidence="4" id="KW-0808">Transferase</keyword>
<evidence type="ECO:0000256" key="6">
    <source>
        <dbReference type="ARBA" id="ARBA00022777"/>
    </source>
</evidence>
<keyword evidence="1" id="KW-0813">Transport</keyword>
<accession>A0A318FG87</accession>
<evidence type="ECO:0000256" key="4">
    <source>
        <dbReference type="ARBA" id="ARBA00022679"/>
    </source>
</evidence>
<dbReference type="CDD" id="cd00211">
    <property type="entry name" value="PTS_IIA_fru"/>
    <property type="match status" value="1"/>
</dbReference>
<proteinExistence type="predicted"/>
<evidence type="ECO:0000256" key="3">
    <source>
        <dbReference type="ARBA" id="ARBA00022597"/>
    </source>
</evidence>
<evidence type="ECO:0000256" key="2">
    <source>
        <dbReference type="ARBA" id="ARBA00022553"/>
    </source>
</evidence>
<dbReference type="GO" id="GO:0009401">
    <property type="term" value="P:phosphoenolpyruvate-dependent sugar phosphotransferase system"/>
    <property type="evidence" value="ECO:0007669"/>
    <property type="project" value="UniProtKB-KW"/>
</dbReference>
<protein>
    <submittedName>
        <fullName evidence="8">PTS system D-mannitol-specific IIA component (Fru family)</fullName>
    </submittedName>
</protein>
<dbReference type="PANTHER" id="PTHR30181:SF2">
    <property type="entry name" value="PTS SYSTEM MANNITOL-SPECIFIC EIICBA COMPONENT"/>
    <property type="match status" value="1"/>
</dbReference>
<dbReference type="SUPFAM" id="SSF55804">
    <property type="entry name" value="Phoshotransferase/anion transport protein"/>
    <property type="match status" value="1"/>
</dbReference>
<keyword evidence="6" id="KW-0418">Kinase</keyword>
<evidence type="ECO:0000256" key="1">
    <source>
        <dbReference type="ARBA" id="ARBA00022448"/>
    </source>
</evidence>
<name>A0A318FG87_KLEOX</name>
<dbReference type="Pfam" id="PF00359">
    <property type="entry name" value="PTS_EIIA_2"/>
    <property type="match status" value="1"/>
</dbReference>
<dbReference type="InterPro" id="IPR016152">
    <property type="entry name" value="PTrfase/Anion_transptr"/>
</dbReference>
<keyword evidence="2" id="KW-0597">Phosphoprotein</keyword>